<evidence type="ECO:0000313" key="3">
    <source>
        <dbReference type="EMBL" id="MDT8843073.1"/>
    </source>
</evidence>
<dbReference type="EMBL" id="JANSLM010000021">
    <property type="protein sequence ID" value="MDT8843073.1"/>
    <property type="molecule type" value="Genomic_DNA"/>
</dbReference>
<feature type="signal peptide" evidence="2">
    <location>
        <begin position="1"/>
        <end position="21"/>
    </location>
</feature>
<reference evidence="3" key="1">
    <citation type="submission" date="2022-08" db="EMBL/GenBank/DDBJ databases">
        <authorList>
            <person name="Kim S.-J."/>
        </authorList>
    </citation>
    <scope>NUCLEOTIDE SEQUENCE</scope>
    <source>
        <strain evidence="3">KJ</strain>
    </source>
</reference>
<evidence type="ECO:0000313" key="4">
    <source>
        <dbReference type="Proteomes" id="UP001246473"/>
    </source>
</evidence>
<name>A0AAP1L3L6_9BURK</name>
<keyword evidence="2" id="KW-0732">Signal</keyword>
<sequence length="85" mass="8625">MKIQLSASAVILATLATSAHADADHDYPKAATAGFSTVKHNANTSTSGSRAPGGRASPGGKTREQAQLDASQPQRDDIVPPGNAN</sequence>
<evidence type="ECO:0000256" key="1">
    <source>
        <dbReference type="SAM" id="MobiDB-lite"/>
    </source>
</evidence>
<evidence type="ECO:0000256" key="2">
    <source>
        <dbReference type="SAM" id="SignalP"/>
    </source>
</evidence>
<gene>
    <name evidence="3" type="ORF">ParKJ_37170</name>
</gene>
<dbReference type="AlphaFoldDB" id="A0AAP1L3L6"/>
<feature type="chain" id="PRO_5042856324" evidence="2">
    <location>
        <begin position="22"/>
        <end position="85"/>
    </location>
</feature>
<proteinExistence type="predicted"/>
<dbReference type="Proteomes" id="UP001246473">
    <property type="component" value="Unassembled WGS sequence"/>
</dbReference>
<protein>
    <submittedName>
        <fullName evidence="3">DUF4148 domain-containing protein</fullName>
    </submittedName>
</protein>
<feature type="compositionally biased region" description="Polar residues" evidence="1">
    <location>
        <begin position="38"/>
        <end position="49"/>
    </location>
</feature>
<dbReference type="RefSeq" id="WP_137954011.1">
    <property type="nucleotide sequence ID" value="NZ_CAKZHR010000064.1"/>
</dbReference>
<feature type="region of interest" description="Disordered" evidence="1">
    <location>
        <begin position="38"/>
        <end position="85"/>
    </location>
</feature>
<organism evidence="3 4">
    <name type="scientific">Paraburkholderia fungorum</name>
    <dbReference type="NCBI Taxonomy" id="134537"/>
    <lineage>
        <taxon>Bacteria</taxon>
        <taxon>Pseudomonadati</taxon>
        <taxon>Pseudomonadota</taxon>
        <taxon>Betaproteobacteria</taxon>
        <taxon>Burkholderiales</taxon>
        <taxon>Burkholderiaceae</taxon>
        <taxon>Paraburkholderia</taxon>
    </lineage>
</organism>
<comment type="caution">
    <text evidence="3">The sequence shown here is derived from an EMBL/GenBank/DDBJ whole genome shotgun (WGS) entry which is preliminary data.</text>
</comment>
<accession>A0AAP1L3L6</accession>